<reference evidence="2" key="1">
    <citation type="submission" date="2014-12" db="EMBL/GenBank/DDBJ databases">
        <title>Insight into the proteome of Arion vulgaris.</title>
        <authorList>
            <person name="Aradska J."/>
            <person name="Bulat T."/>
            <person name="Smidak R."/>
            <person name="Sarate P."/>
            <person name="Gangsoo J."/>
            <person name="Sialana F."/>
            <person name="Bilban M."/>
            <person name="Lubec G."/>
        </authorList>
    </citation>
    <scope>NUCLEOTIDE SEQUENCE</scope>
    <source>
        <tissue evidence="2">Skin</tissue>
    </source>
</reference>
<evidence type="ECO:0000313" key="2">
    <source>
        <dbReference type="EMBL" id="CEK83998.1"/>
    </source>
</evidence>
<gene>
    <name evidence="2" type="primary">ORF140152</name>
</gene>
<evidence type="ECO:0000256" key="1">
    <source>
        <dbReference type="SAM" id="MobiDB-lite"/>
    </source>
</evidence>
<dbReference type="AlphaFoldDB" id="A0A0B7AT24"/>
<dbReference type="EMBL" id="HACG01037133">
    <property type="protein sequence ID" value="CEK83998.1"/>
    <property type="molecule type" value="Transcribed_RNA"/>
</dbReference>
<feature type="region of interest" description="Disordered" evidence="1">
    <location>
        <begin position="1"/>
        <end position="44"/>
    </location>
</feature>
<protein>
    <submittedName>
        <fullName evidence="2">Uncharacterized protein</fullName>
    </submittedName>
</protein>
<proteinExistence type="predicted"/>
<accession>A0A0B7AT24</accession>
<sequence>APPGYPPQGYGGYGQPYPSPGGHHHHKHNNYNPGGYQHQQPAGQVVYIEERRRDRDNTAETCCLIGLCSALLCCFCMD</sequence>
<organism evidence="2">
    <name type="scientific">Arion vulgaris</name>
    <dbReference type="NCBI Taxonomy" id="1028688"/>
    <lineage>
        <taxon>Eukaryota</taxon>
        <taxon>Metazoa</taxon>
        <taxon>Spiralia</taxon>
        <taxon>Lophotrochozoa</taxon>
        <taxon>Mollusca</taxon>
        <taxon>Gastropoda</taxon>
        <taxon>Heterobranchia</taxon>
        <taxon>Euthyneura</taxon>
        <taxon>Panpulmonata</taxon>
        <taxon>Eupulmonata</taxon>
        <taxon>Stylommatophora</taxon>
        <taxon>Helicina</taxon>
        <taxon>Arionoidea</taxon>
        <taxon>Arionidae</taxon>
        <taxon>Arion</taxon>
    </lineage>
</organism>
<feature type="non-terminal residue" evidence="2">
    <location>
        <position position="1"/>
    </location>
</feature>
<name>A0A0B7AT24_9EUPU</name>